<evidence type="ECO:0000313" key="1">
    <source>
        <dbReference type="EMBL" id="JAC27384.1"/>
    </source>
</evidence>
<name>A0A023G0Z6_AMBTT</name>
<dbReference type="EMBL" id="GBBM01008034">
    <property type="protein sequence ID" value="JAC27384.1"/>
    <property type="molecule type" value="mRNA"/>
</dbReference>
<feature type="non-terminal residue" evidence="1">
    <location>
        <position position="1"/>
    </location>
</feature>
<reference evidence="1" key="1">
    <citation type="submission" date="2014-03" db="EMBL/GenBank/DDBJ databases">
        <title>The sialotranscriptome of Amblyomma triste, Amblyomma parvum and Amblyomma cajennense ticks, uncovered by 454-based RNA-seq.</title>
        <authorList>
            <person name="Garcia G.R."/>
            <person name="Gardinassi L.G."/>
            <person name="Ribeiro J.M."/>
            <person name="Anatriello E."/>
            <person name="Ferreira B.R."/>
            <person name="Moreira H.N."/>
            <person name="Mafra C."/>
            <person name="Olegario M.M."/>
            <person name="Szabo P.J."/>
            <person name="Miranda-Santos I.K."/>
            <person name="Maruyama S.R."/>
        </authorList>
    </citation>
    <scope>NUCLEOTIDE SEQUENCE</scope>
    <source>
        <strain evidence="1">Mato Grasso do Sul</strain>
        <tissue evidence="1">Salivary glands</tissue>
    </source>
</reference>
<dbReference type="AlphaFoldDB" id="A0A023G0Z6"/>
<sequence>VTGRFLENLWLGWWKILYGHLPEYLCNKGLFIIWLLYAHQVYRIQPVTRATQATNMGNCVPQTALRRCFQISNQK</sequence>
<protein>
    <submittedName>
        <fullName evidence="1">Putative secreted protein</fullName>
    </submittedName>
</protein>
<accession>A0A023G0Z6</accession>
<organism evidence="1">
    <name type="scientific">Amblyomma triste</name>
    <name type="common">Neotropical tick</name>
    <dbReference type="NCBI Taxonomy" id="251400"/>
    <lineage>
        <taxon>Eukaryota</taxon>
        <taxon>Metazoa</taxon>
        <taxon>Ecdysozoa</taxon>
        <taxon>Arthropoda</taxon>
        <taxon>Chelicerata</taxon>
        <taxon>Arachnida</taxon>
        <taxon>Acari</taxon>
        <taxon>Parasitiformes</taxon>
        <taxon>Ixodida</taxon>
        <taxon>Ixodoidea</taxon>
        <taxon>Ixodidae</taxon>
        <taxon>Amblyomminae</taxon>
        <taxon>Amblyomma</taxon>
    </lineage>
</organism>
<proteinExistence type="evidence at transcript level"/>